<sequence length="223" mass="25696">TTPFKPLSGNNLFFHSPQIEELVQKHSHFVSLDVLDLLSCSSNDVSPILVNPVHRINTQAFPFYFSEEGTLNTFFSRFSGSVPLLQRFTTYSGGEELKNTYILDESIYSNRKFWTNRTLVDSVIKSNCQLKKYRSEHEYYALNGQYYANAVQSCYDYLKTNSNIIIIESFNDSAHPAWCIRDSDIVVLVGPGTMFVYEPQSYFRAIDNYRSINRNKPTTTNEI</sequence>
<feature type="non-terminal residue" evidence="1">
    <location>
        <position position="1"/>
    </location>
</feature>
<dbReference type="EMBL" id="BARW01035498">
    <property type="protein sequence ID" value="GAJ20845.1"/>
    <property type="molecule type" value="Genomic_DNA"/>
</dbReference>
<dbReference type="AlphaFoldDB" id="X1W0V1"/>
<name>X1W0V1_9ZZZZ</name>
<gene>
    <name evidence="1" type="ORF">S12H4_55350</name>
</gene>
<proteinExistence type="predicted"/>
<feature type="non-terminal residue" evidence="1">
    <location>
        <position position="223"/>
    </location>
</feature>
<comment type="caution">
    <text evidence="1">The sequence shown here is derived from an EMBL/GenBank/DDBJ whole genome shotgun (WGS) entry which is preliminary data.</text>
</comment>
<protein>
    <submittedName>
        <fullName evidence="1">Uncharacterized protein</fullName>
    </submittedName>
</protein>
<reference evidence="1" key="1">
    <citation type="journal article" date="2014" name="Front. Microbiol.">
        <title>High frequency of phylogenetically diverse reductive dehalogenase-homologous genes in deep subseafloor sedimentary metagenomes.</title>
        <authorList>
            <person name="Kawai M."/>
            <person name="Futagami T."/>
            <person name="Toyoda A."/>
            <person name="Takaki Y."/>
            <person name="Nishi S."/>
            <person name="Hori S."/>
            <person name="Arai W."/>
            <person name="Tsubouchi T."/>
            <person name="Morono Y."/>
            <person name="Uchiyama I."/>
            <person name="Ito T."/>
            <person name="Fujiyama A."/>
            <person name="Inagaki F."/>
            <person name="Takami H."/>
        </authorList>
    </citation>
    <scope>NUCLEOTIDE SEQUENCE</scope>
    <source>
        <strain evidence="1">Expedition CK06-06</strain>
    </source>
</reference>
<accession>X1W0V1</accession>
<evidence type="ECO:0000313" key="1">
    <source>
        <dbReference type="EMBL" id="GAJ20845.1"/>
    </source>
</evidence>
<organism evidence="1">
    <name type="scientific">marine sediment metagenome</name>
    <dbReference type="NCBI Taxonomy" id="412755"/>
    <lineage>
        <taxon>unclassified sequences</taxon>
        <taxon>metagenomes</taxon>
        <taxon>ecological metagenomes</taxon>
    </lineage>
</organism>